<name>A0ABP4FAU2_9ACTN</name>
<evidence type="ECO:0000313" key="5">
    <source>
        <dbReference type="EMBL" id="GAA1159678.1"/>
    </source>
</evidence>
<gene>
    <name evidence="5" type="primary">frlD</name>
    <name evidence="5" type="ORF">GCM10009606_42220</name>
</gene>
<organism evidence="5 6">
    <name type="scientific">Nocardioides aquiterrae</name>
    <dbReference type="NCBI Taxonomy" id="203799"/>
    <lineage>
        <taxon>Bacteria</taxon>
        <taxon>Bacillati</taxon>
        <taxon>Actinomycetota</taxon>
        <taxon>Actinomycetes</taxon>
        <taxon>Propionibacteriales</taxon>
        <taxon>Nocardioidaceae</taxon>
        <taxon>Nocardioides</taxon>
    </lineage>
</organism>
<dbReference type="PANTHER" id="PTHR43085">
    <property type="entry name" value="HEXOKINASE FAMILY MEMBER"/>
    <property type="match status" value="1"/>
</dbReference>
<comment type="caution">
    <text evidence="5">The sequence shown here is derived from an EMBL/GenBank/DDBJ whole genome shotgun (WGS) entry which is preliminary data.</text>
</comment>
<evidence type="ECO:0000256" key="1">
    <source>
        <dbReference type="ARBA" id="ARBA00010688"/>
    </source>
</evidence>
<feature type="domain" description="Carbohydrate kinase PfkB" evidence="4">
    <location>
        <begin position="19"/>
        <end position="260"/>
    </location>
</feature>
<dbReference type="PROSITE" id="PS00584">
    <property type="entry name" value="PFKB_KINASES_2"/>
    <property type="match status" value="1"/>
</dbReference>
<proteinExistence type="inferred from homology"/>
<accession>A0ABP4FAU2</accession>
<dbReference type="Gene3D" id="3.40.1190.20">
    <property type="match status" value="1"/>
</dbReference>
<evidence type="ECO:0000313" key="6">
    <source>
        <dbReference type="Proteomes" id="UP001499979"/>
    </source>
</evidence>
<sequence length="276" mass="29482">MTRICGVGDNVVDRYLGTGLMYPGGSAANVAVHARRLGGDAGYIGILGDDDAAAHVLKALLDEDVEVSRVRYEPHPNSFADVTLDADGNRVFGEFVPPVGRIELDDEDLAYLRGCDWVHTGHSSFTLPEVPKLSSVAPVVFDFSYKDLEWAAPVLPHVTAAFFSRGEWDDDECLALVEQVRAHGPSVVVVTRGARGSLVWREGDGVHLQPAAPARPIDTLGAGDAYLAAMLCALGTDRTLDVAAAEAAAYAARVCEHFGAFGHPVPIHQPNEEATR</sequence>
<evidence type="ECO:0000256" key="2">
    <source>
        <dbReference type="ARBA" id="ARBA00022679"/>
    </source>
</evidence>
<dbReference type="InterPro" id="IPR011611">
    <property type="entry name" value="PfkB_dom"/>
</dbReference>
<dbReference type="EMBL" id="BAAAJE010000026">
    <property type="protein sequence ID" value="GAA1159678.1"/>
    <property type="molecule type" value="Genomic_DNA"/>
</dbReference>
<dbReference type="PANTHER" id="PTHR43085:SF41">
    <property type="entry name" value="FRUCTOSELYSINE 6-KINASE"/>
    <property type="match status" value="1"/>
</dbReference>
<dbReference type="GO" id="GO:0016301">
    <property type="term" value="F:kinase activity"/>
    <property type="evidence" value="ECO:0007669"/>
    <property type="project" value="UniProtKB-KW"/>
</dbReference>
<protein>
    <submittedName>
        <fullName evidence="5">Fructosamine kinase FrlD</fullName>
    </submittedName>
</protein>
<reference evidence="6" key="1">
    <citation type="journal article" date="2019" name="Int. J. Syst. Evol. Microbiol.">
        <title>The Global Catalogue of Microorganisms (GCM) 10K type strain sequencing project: providing services to taxonomists for standard genome sequencing and annotation.</title>
        <authorList>
            <consortium name="The Broad Institute Genomics Platform"/>
            <consortium name="The Broad Institute Genome Sequencing Center for Infectious Disease"/>
            <person name="Wu L."/>
            <person name="Ma J."/>
        </authorList>
    </citation>
    <scope>NUCLEOTIDE SEQUENCE [LARGE SCALE GENOMIC DNA]</scope>
    <source>
        <strain evidence="6">JCM 11813</strain>
    </source>
</reference>
<dbReference type="SUPFAM" id="SSF53613">
    <property type="entry name" value="Ribokinase-like"/>
    <property type="match status" value="1"/>
</dbReference>
<evidence type="ECO:0000259" key="4">
    <source>
        <dbReference type="Pfam" id="PF00294"/>
    </source>
</evidence>
<dbReference type="InterPro" id="IPR029056">
    <property type="entry name" value="Ribokinase-like"/>
</dbReference>
<keyword evidence="3 5" id="KW-0418">Kinase</keyword>
<dbReference type="RefSeq" id="WP_343909933.1">
    <property type="nucleotide sequence ID" value="NZ_BAAAJE010000026.1"/>
</dbReference>
<keyword evidence="6" id="KW-1185">Reference proteome</keyword>
<dbReference type="InterPro" id="IPR050306">
    <property type="entry name" value="PfkB_Carbo_kinase"/>
</dbReference>
<comment type="similarity">
    <text evidence="1">Belongs to the carbohydrate kinase PfkB family.</text>
</comment>
<keyword evidence="2" id="KW-0808">Transferase</keyword>
<dbReference type="Proteomes" id="UP001499979">
    <property type="component" value="Unassembled WGS sequence"/>
</dbReference>
<evidence type="ECO:0000256" key="3">
    <source>
        <dbReference type="ARBA" id="ARBA00022777"/>
    </source>
</evidence>
<dbReference type="InterPro" id="IPR002173">
    <property type="entry name" value="Carboh/pur_kinase_PfkB_CS"/>
</dbReference>
<dbReference type="Pfam" id="PF00294">
    <property type="entry name" value="PfkB"/>
    <property type="match status" value="1"/>
</dbReference>